<reference evidence="2 3" key="1">
    <citation type="journal article" date="2019" name="Nat. Ecol. Evol.">
        <title>Megaphylogeny resolves global patterns of mushroom evolution.</title>
        <authorList>
            <person name="Varga T."/>
            <person name="Krizsan K."/>
            <person name="Foldi C."/>
            <person name="Dima B."/>
            <person name="Sanchez-Garcia M."/>
            <person name="Sanchez-Ramirez S."/>
            <person name="Szollosi G.J."/>
            <person name="Szarkandi J.G."/>
            <person name="Papp V."/>
            <person name="Albert L."/>
            <person name="Andreopoulos W."/>
            <person name="Angelini C."/>
            <person name="Antonin V."/>
            <person name="Barry K.W."/>
            <person name="Bougher N.L."/>
            <person name="Buchanan P."/>
            <person name="Buyck B."/>
            <person name="Bense V."/>
            <person name="Catcheside P."/>
            <person name="Chovatia M."/>
            <person name="Cooper J."/>
            <person name="Damon W."/>
            <person name="Desjardin D."/>
            <person name="Finy P."/>
            <person name="Geml J."/>
            <person name="Haridas S."/>
            <person name="Hughes K."/>
            <person name="Justo A."/>
            <person name="Karasinski D."/>
            <person name="Kautmanova I."/>
            <person name="Kiss B."/>
            <person name="Kocsube S."/>
            <person name="Kotiranta H."/>
            <person name="LaButti K.M."/>
            <person name="Lechner B.E."/>
            <person name="Liimatainen K."/>
            <person name="Lipzen A."/>
            <person name="Lukacs Z."/>
            <person name="Mihaltcheva S."/>
            <person name="Morgado L.N."/>
            <person name="Niskanen T."/>
            <person name="Noordeloos M.E."/>
            <person name="Ohm R.A."/>
            <person name="Ortiz-Santana B."/>
            <person name="Ovrebo C."/>
            <person name="Racz N."/>
            <person name="Riley R."/>
            <person name="Savchenko A."/>
            <person name="Shiryaev A."/>
            <person name="Soop K."/>
            <person name="Spirin V."/>
            <person name="Szebenyi C."/>
            <person name="Tomsovsky M."/>
            <person name="Tulloss R.E."/>
            <person name="Uehling J."/>
            <person name="Grigoriev I.V."/>
            <person name="Vagvolgyi C."/>
            <person name="Papp T."/>
            <person name="Martin F.M."/>
            <person name="Miettinen O."/>
            <person name="Hibbett D.S."/>
            <person name="Nagy L.G."/>
        </authorList>
    </citation>
    <scope>NUCLEOTIDE SEQUENCE [LARGE SCALE GENOMIC DNA]</scope>
    <source>
        <strain evidence="2 3">FP101781</strain>
    </source>
</reference>
<protein>
    <recommendedName>
        <fullName evidence="1">Protein kinase domain-containing protein</fullName>
    </recommendedName>
</protein>
<dbReference type="STRING" id="71717.A0A4Y7TQ79"/>
<dbReference type="PANTHER" id="PTHR24362:SF309">
    <property type="entry name" value="PROTEIN KINASE DOMAIN-CONTAINING PROTEIN"/>
    <property type="match status" value="1"/>
</dbReference>
<evidence type="ECO:0000259" key="1">
    <source>
        <dbReference type="SMART" id="SM00220"/>
    </source>
</evidence>
<evidence type="ECO:0000313" key="2">
    <source>
        <dbReference type="EMBL" id="TEB36345.1"/>
    </source>
</evidence>
<feature type="domain" description="Protein kinase" evidence="1">
    <location>
        <begin position="124"/>
        <end position="336"/>
    </location>
</feature>
<evidence type="ECO:0000313" key="3">
    <source>
        <dbReference type="Proteomes" id="UP000298030"/>
    </source>
</evidence>
<name>A0A4Y7TQ79_COPMI</name>
<keyword evidence="3" id="KW-1185">Reference proteome</keyword>
<dbReference type="GO" id="GO:0004672">
    <property type="term" value="F:protein kinase activity"/>
    <property type="evidence" value="ECO:0007669"/>
    <property type="project" value="InterPro"/>
</dbReference>
<dbReference type="EMBL" id="QPFP01000006">
    <property type="protein sequence ID" value="TEB36345.1"/>
    <property type="molecule type" value="Genomic_DNA"/>
</dbReference>
<dbReference type="InterPro" id="IPR011009">
    <property type="entry name" value="Kinase-like_dom_sf"/>
</dbReference>
<dbReference type="Proteomes" id="UP000298030">
    <property type="component" value="Unassembled WGS sequence"/>
</dbReference>
<dbReference type="SMART" id="SM00220">
    <property type="entry name" value="S_TKc"/>
    <property type="match status" value="1"/>
</dbReference>
<dbReference type="Gene3D" id="1.10.510.10">
    <property type="entry name" value="Transferase(Phosphotransferase) domain 1"/>
    <property type="match status" value="1"/>
</dbReference>
<organism evidence="2 3">
    <name type="scientific">Coprinellus micaceus</name>
    <name type="common">Glistening ink-cap mushroom</name>
    <name type="synonym">Coprinus micaceus</name>
    <dbReference type="NCBI Taxonomy" id="71717"/>
    <lineage>
        <taxon>Eukaryota</taxon>
        <taxon>Fungi</taxon>
        <taxon>Dikarya</taxon>
        <taxon>Basidiomycota</taxon>
        <taxon>Agaricomycotina</taxon>
        <taxon>Agaricomycetes</taxon>
        <taxon>Agaricomycetidae</taxon>
        <taxon>Agaricales</taxon>
        <taxon>Agaricineae</taxon>
        <taxon>Psathyrellaceae</taxon>
        <taxon>Coprinellus</taxon>
    </lineage>
</organism>
<dbReference type="AlphaFoldDB" id="A0A4Y7TQ79"/>
<accession>A0A4Y7TQ79</accession>
<dbReference type="SUPFAM" id="SSF56112">
    <property type="entry name" value="Protein kinase-like (PK-like)"/>
    <property type="match status" value="1"/>
</dbReference>
<dbReference type="GO" id="GO:0005524">
    <property type="term" value="F:ATP binding"/>
    <property type="evidence" value="ECO:0007669"/>
    <property type="project" value="InterPro"/>
</dbReference>
<sequence>MPSVIRLSSSLPSLSSKFSTMGFSAWDTDSESCGYSSGCSDCSLEDEDVNSRIKPYWPKYRYLFEERGYHLDTVRDARAYYRRVEELSPDVFLHDSISSILCSEEGSSNDNELCPDAGLPDNLFRGIKASDGKKFVAKAIHAYSREYEIVRLLSSQPLCDDPMNHTIPILDLFECAADQVAFIVMEEWSSQLIPASGGPCCLTLFLEAVRQWIEHTVFMHRNHIAHLDISLRNLVTDFQGHYSYIDFELSRNFDGIQNPRIFGHHATEVPPECDSGSCCDPFQVDVWALGALIRRICLILEHDVPELVQLSASMMNPCPKSRPRAKDVLAGFDEMVARIRPRIPEGCTKKQDCTKIREPR</sequence>
<dbReference type="InterPro" id="IPR000719">
    <property type="entry name" value="Prot_kinase_dom"/>
</dbReference>
<dbReference type="PANTHER" id="PTHR24362">
    <property type="entry name" value="SERINE/THREONINE-PROTEIN KINASE NEK"/>
    <property type="match status" value="1"/>
</dbReference>
<dbReference type="OrthoDB" id="3173976at2759"/>
<proteinExistence type="predicted"/>
<gene>
    <name evidence="2" type="ORF">FA13DRAFT_1727934</name>
</gene>
<comment type="caution">
    <text evidence="2">The sequence shown here is derived from an EMBL/GenBank/DDBJ whole genome shotgun (WGS) entry which is preliminary data.</text>
</comment>